<dbReference type="Pfam" id="PF25967">
    <property type="entry name" value="RND-MFP_C"/>
    <property type="match status" value="1"/>
</dbReference>
<evidence type="ECO:0000259" key="6">
    <source>
        <dbReference type="Pfam" id="PF25967"/>
    </source>
</evidence>
<reference evidence="7 8" key="1">
    <citation type="journal article" date="2020" name="ISME J.">
        <title>Comparative genomics reveals insights into cyanobacterial evolution and habitat adaptation.</title>
        <authorList>
            <person name="Chen M.Y."/>
            <person name="Teng W.K."/>
            <person name="Zhao L."/>
            <person name="Hu C.X."/>
            <person name="Zhou Y.K."/>
            <person name="Han B.P."/>
            <person name="Song L.R."/>
            <person name="Shu W.S."/>
        </authorList>
    </citation>
    <scope>NUCLEOTIDE SEQUENCE [LARGE SCALE GENOMIC DNA]</scope>
    <source>
        <strain evidence="7 8">FACHB-130</strain>
    </source>
</reference>
<feature type="domain" description="Multidrug resistance protein MdtA-like C-terminal permuted SH3" evidence="6">
    <location>
        <begin position="410"/>
        <end position="471"/>
    </location>
</feature>
<accession>A0ABR8FXI1</accession>
<dbReference type="Pfam" id="PF25954">
    <property type="entry name" value="Beta-barrel_RND_2"/>
    <property type="match status" value="1"/>
</dbReference>
<evidence type="ECO:0000259" key="5">
    <source>
        <dbReference type="Pfam" id="PF25954"/>
    </source>
</evidence>
<dbReference type="Pfam" id="PF25876">
    <property type="entry name" value="HH_MFP_RND"/>
    <property type="match status" value="1"/>
</dbReference>
<dbReference type="PANTHER" id="PTHR30469:SF15">
    <property type="entry name" value="HLYD FAMILY OF SECRETION PROTEINS"/>
    <property type="match status" value="1"/>
</dbReference>
<dbReference type="Gene3D" id="1.10.287.470">
    <property type="entry name" value="Helix hairpin bin"/>
    <property type="match status" value="3"/>
</dbReference>
<feature type="coiled-coil region" evidence="2">
    <location>
        <begin position="179"/>
        <end position="251"/>
    </location>
</feature>
<dbReference type="Gene3D" id="2.40.420.20">
    <property type="match status" value="1"/>
</dbReference>
<dbReference type="InterPro" id="IPR058624">
    <property type="entry name" value="MdtA-like_HH"/>
</dbReference>
<keyword evidence="8" id="KW-1185">Reference proteome</keyword>
<evidence type="ECO:0000313" key="8">
    <source>
        <dbReference type="Proteomes" id="UP000603457"/>
    </source>
</evidence>
<evidence type="ECO:0000256" key="3">
    <source>
        <dbReference type="SAM" id="Phobius"/>
    </source>
</evidence>
<dbReference type="InterPro" id="IPR058627">
    <property type="entry name" value="MdtA-like_C"/>
</dbReference>
<evidence type="ECO:0000259" key="4">
    <source>
        <dbReference type="Pfam" id="PF25876"/>
    </source>
</evidence>
<keyword evidence="3" id="KW-1133">Transmembrane helix</keyword>
<organism evidence="7 8">
    <name type="scientific">Nostoc spongiaeforme FACHB-130</name>
    <dbReference type="NCBI Taxonomy" id="1357510"/>
    <lineage>
        <taxon>Bacteria</taxon>
        <taxon>Bacillati</taxon>
        <taxon>Cyanobacteriota</taxon>
        <taxon>Cyanophyceae</taxon>
        <taxon>Nostocales</taxon>
        <taxon>Nostocaceae</taxon>
        <taxon>Nostoc</taxon>
    </lineage>
</organism>
<feature type="domain" description="Multidrug resistance protein MdtA-like alpha-helical hairpin" evidence="4">
    <location>
        <begin position="181"/>
        <end position="250"/>
    </location>
</feature>
<dbReference type="PANTHER" id="PTHR30469">
    <property type="entry name" value="MULTIDRUG RESISTANCE PROTEIN MDTA"/>
    <property type="match status" value="1"/>
</dbReference>
<dbReference type="EMBL" id="JACJTB010000021">
    <property type="protein sequence ID" value="MBD2595884.1"/>
    <property type="molecule type" value="Genomic_DNA"/>
</dbReference>
<comment type="caution">
    <text evidence="7">The sequence shown here is derived from an EMBL/GenBank/DDBJ whole genome shotgun (WGS) entry which is preliminary data.</text>
</comment>
<dbReference type="NCBIfam" id="TIGR01730">
    <property type="entry name" value="RND_mfp"/>
    <property type="match status" value="1"/>
</dbReference>
<dbReference type="InterPro" id="IPR006143">
    <property type="entry name" value="RND_pump_MFP"/>
</dbReference>
<dbReference type="RefSeq" id="WP_190968659.1">
    <property type="nucleotide sequence ID" value="NZ_JACJTB010000021.1"/>
</dbReference>
<feature type="domain" description="CusB-like beta-barrel" evidence="5">
    <location>
        <begin position="333"/>
        <end position="405"/>
    </location>
</feature>
<proteinExistence type="inferred from homology"/>
<name>A0ABR8FXI1_9NOSO</name>
<sequence length="485" mass="52194">MSDESIPELEREEIVKVWQKSARQPTRPWLTPMFMGVGVGIAIALGGMGVLTQLPARQEKAVANKITPKSQPVLTVTVSPVETTRVSRTLNTTGTIAARDLIPVLPQANGLQVKIIPEDIKEGTYIKKGQVLAILDDSMLQAQMSGARAEVESKQADVGSKQAGVVSQQATVASYQAIVRQRKADLAQSKAKLEEAQKNYLRYRKLAMAGAISLQELDTRAYTVKTATEAVRLAEENIRSAQANVISAQATTGSAVANIYKAEADVRTSVAKVVQIQTQLKQTVVRAPISGIVAEKLARVGDVTGIPPQTQVGTVIGGTQKLFSIIRDGRLELQAEVPEIQLPQVEIGAAVQITSDIDNRVQLQGRVREIQPLVNDKRREATVKIDLPLTNLLRPGMFARAAITTNTALAMAVPQKAVQPQADGSAIVYTLSGDDLVQSQKVEVGELINSELVEIKNGLQLGDRVIVDGAGYLKDGDRVKVTGDR</sequence>
<evidence type="ECO:0000313" key="7">
    <source>
        <dbReference type="EMBL" id="MBD2595884.1"/>
    </source>
</evidence>
<dbReference type="Proteomes" id="UP000603457">
    <property type="component" value="Unassembled WGS sequence"/>
</dbReference>
<evidence type="ECO:0000256" key="2">
    <source>
        <dbReference type="SAM" id="Coils"/>
    </source>
</evidence>
<keyword evidence="3" id="KW-0472">Membrane</keyword>
<gene>
    <name evidence="7" type="ORF">H6G74_16320</name>
</gene>
<keyword evidence="2" id="KW-0175">Coiled coil</keyword>
<evidence type="ECO:0000256" key="1">
    <source>
        <dbReference type="ARBA" id="ARBA00009477"/>
    </source>
</evidence>
<keyword evidence="3" id="KW-0812">Transmembrane</keyword>
<dbReference type="Gene3D" id="2.40.50.100">
    <property type="match status" value="2"/>
</dbReference>
<dbReference type="Gene3D" id="2.40.30.170">
    <property type="match status" value="1"/>
</dbReference>
<comment type="similarity">
    <text evidence="1">Belongs to the membrane fusion protein (MFP) (TC 8.A.1) family.</text>
</comment>
<dbReference type="InterPro" id="IPR058792">
    <property type="entry name" value="Beta-barrel_RND_2"/>
</dbReference>
<dbReference type="SUPFAM" id="SSF111369">
    <property type="entry name" value="HlyD-like secretion proteins"/>
    <property type="match status" value="2"/>
</dbReference>
<feature type="transmembrane region" description="Helical" evidence="3">
    <location>
        <begin position="29"/>
        <end position="51"/>
    </location>
</feature>
<protein>
    <submittedName>
        <fullName evidence="7">Efflux RND transporter periplasmic adaptor subunit</fullName>
    </submittedName>
</protein>